<dbReference type="InterPro" id="IPR013785">
    <property type="entry name" value="Aldolase_TIM"/>
</dbReference>
<dbReference type="EMBL" id="JAPHEH010000001">
    <property type="protein sequence ID" value="MDG4474597.1"/>
    <property type="molecule type" value="Genomic_DNA"/>
</dbReference>
<accession>A0A9X4MDJ8</accession>
<dbReference type="AlphaFoldDB" id="A0A9X4MDJ8"/>
<evidence type="ECO:0000256" key="6">
    <source>
        <dbReference type="ARBA" id="ARBA00022605"/>
    </source>
</evidence>
<keyword evidence="8 10" id="KW-0057">Aromatic amino acid biosynthesis</keyword>
<comment type="catalytic activity">
    <reaction evidence="1 10">
        <text>N-(5-phospho-beta-D-ribosyl)anthranilate = 1-(2-carboxyphenylamino)-1-deoxy-D-ribulose 5-phosphate</text>
        <dbReference type="Rhea" id="RHEA:21540"/>
        <dbReference type="ChEBI" id="CHEBI:18277"/>
        <dbReference type="ChEBI" id="CHEBI:58613"/>
        <dbReference type="EC" id="5.3.1.24"/>
    </reaction>
</comment>
<evidence type="ECO:0000256" key="10">
    <source>
        <dbReference type="HAMAP-Rule" id="MF_00135"/>
    </source>
</evidence>
<dbReference type="FunFam" id="3.20.20.70:FF:000075">
    <property type="entry name" value="Tryptophan biosynthesis protein TRP1"/>
    <property type="match status" value="1"/>
</dbReference>
<evidence type="ECO:0000313" key="13">
    <source>
        <dbReference type="Proteomes" id="UP001154240"/>
    </source>
</evidence>
<dbReference type="SUPFAM" id="SSF51366">
    <property type="entry name" value="Ribulose-phoshate binding barrel"/>
    <property type="match status" value="1"/>
</dbReference>
<evidence type="ECO:0000256" key="8">
    <source>
        <dbReference type="ARBA" id="ARBA00023141"/>
    </source>
</evidence>
<evidence type="ECO:0000313" key="12">
    <source>
        <dbReference type="EMBL" id="MDG4474597.1"/>
    </source>
</evidence>
<proteinExistence type="inferred from homology"/>
<reference evidence="12" key="2">
    <citation type="submission" date="2022-10" db="EMBL/GenBank/DDBJ databases">
        <authorList>
            <person name="Aronson H.S."/>
        </authorList>
    </citation>
    <scope>NUCLEOTIDE SEQUENCE</scope>
    <source>
        <strain evidence="12">RS19-109</strain>
    </source>
</reference>
<dbReference type="PANTHER" id="PTHR42894">
    <property type="entry name" value="N-(5'-PHOSPHORIBOSYL)ANTHRANILATE ISOMERASE"/>
    <property type="match status" value="1"/>
</dbReference>
<reference evidence="12" key="1">
    <citation type="journal article" date="2022" name="bioRxiv">
        <title>Thiovibrio frasassiensisgen. nov., sp. nov., an autotrophic, elemental sulfur disproportionating bacterium isolated from sulfidic karst sediment, and proposal of Thiovibrionaceae fam. nov.</title>
        <authorList>
            <person name="Aronson H."/>
            <person name="Thomas C."/>
            <person name="Bhattacharyya M."/>
            <person name="Eckstein S."/>
            <person name="Jensen S."/>
            <person name="Barco R."/>
            <person name="Macalady J."/>
            <person name="Amend J."/>
        </authorList>
    </citation>
    <scope>NUCLEOTIDE SEQUENCE</scope>
    <source>
        <strain evidence="12">RS19-109</strain>
    </source>
</reference>
<evidence type="ECO:0000256" key="3">
    <source>
        <dbReference type="ARBA" id="ARBA00007571"/>
    </source>
</evidence>
<organism evidence="12 13">
    <name type="scientific">Thiovibrio frasassiensis</name>
    <dbReference type="NCBI Taxonomy" id="2984131"/>
    <lineage>
        <taxon>Bacteria</taxon>
        <taxon>Pseudomonadati</taxon>
        <taxon>Thermodesulfobacteriota</taxon>
        <taxon>Desulfobulbia</taxon>
        <taxon>Desulfobulbales</taxon>
        <taxon>Thiovibrionaceae</taxon>
        <taxon>Thiovibrio</taxon>
    </lineage>
</organism>
<protein>
    <recommendedName>
        <fullName evidence="5 10">N-(5'-phosphoribosyl)anthranilate isomerase</fullName>
        <shortName evidence="10">PRAI</shortName>
        <ecNumber evidence="4 10">5.3.1.24</ecNumber>
    </recommendedName>
</protein>
<evidence type="ECO:0000256" key="2">
    <source>
        <dbReference type="ARBA" id="ARBA00004664"/>
    </source>
</evidence>
<dbReference type="InterPro" id="IPR044643">
    <property type="entry name" value="TrpF_fam"/>
</dbReference>
<gene>
    <name evidence="10" type="primary">trpF</name>
    <name evidence="12" type="ORF">OLX77_00305</name>
</gene>
<dbReference type="Gene3D" id="3.20.20.70">
    <property type="entry name" value="Aldolase class I"/>
    <property type="match status" value="1"/>
</dbReference>
<evidence type="ECO:0000259" key="11">
    <source>
        <dbReference type="Pfam" id="PF00697"/>
    </source>
</evidence>
<dbReference type="RefSeq" id="WP_307631578.1">
    <property type="nucleotide sequence ID" value="NZ_JAPHEH010000001.1"/>
</dbReference>
<dbReference type="InterPro" id="IPR011060">
    <property type="entry name" value="RibuloseP-bd_barrel"/>
</dbReference>
<keyword evidence="13" id="KW-1185">Reference proteome</keyword>
<comment type="caution">
    <text evidence="12">The sequence shown here is derived from an EMBL/GenBank/DDBJ whole genome shotgun (WGS) entry which is preliminary data.</text>
</comment>
<dbReference type="InterPro" id="IPR001240">
    <property type="entry name" value="PRAI_dom"/>
</dbReference>
<dbReference type="NCBIfam" id="NF002298">
    <property type="entry name" value="PRK01222.1-4"/>
    <property type="match status" value="1"/>
</dbReference>
<dbReference type="Proteomes" id="UP001154240">
    <property type="component" value="Unassembled WGS sequence"/>
</dbReference>
<dbReference type="GO" id="GO:0000162">
    <property type="term" value="P:L-tryptophan biosynthetic process"/>
    <property type="evidence" value="ECO:0007669"/>
    <property type="project" value="UniProtKB-UniRule"/>
</dbReference>
<keyword evidence="6 10" id="KW-0028">Amino-acid biosynthesis</keyword>
<keyword evidence="9 10" id="KW-0413">Isomerase</keyword>
<dbReference type="HAMAP" id="MF_00135">
    <property type="entry name" value="PRAI"/>
    <property type="match status" value="1"/>
</dbReference>
<sequence>MNARTRIKVCGMREVAEVAAVVEAGVDAIGMIFVEQSPRYVEPERARDIVASLPPFVDAVGVFLDQDVATVNEIVRSCGLTMVQLHGEESPAYCAEINCRVIKVFRVRPTLSTEDLAPYAGVVSGFLFDTFHEKIAGGTGDTFDWHLLEKLSPPRPIILAGGLTPENVGEAIRQAHPFAVDLNSGVEISPGRKDLVKVRAAIAQVAAADGAYRQG</sequence>
<dbReference type="Pfam" id="PF00697">
    <property type="entry name" value="PRAI"/>
    <property type="match status" value="1"/>
</dbReference>
<dbReference type="EC" id="5.3.1.24" evidence="4 10"/>
<evidence type="ECO:0000256" key="7">
    <source>
        <dbReference type="ARBA" id="ARBA00022822"/>
    </source>
</evidence>
<comment type="pathway">
    <text evidence="2 10">Amino-acid biosynthesis; L-tryptophan biosynthesis; L-tryptophan from chorismate: step 3/5.</text>
</comment>
<dbReference type="CDD" id="cd00405">
    <property type="entry name" value="PRAI"/>
    <property type="match status" value="1"/>
</dbReference>
<evidence type="ECO:0000256" key="1">
    <source>
        <dbReference type="ARBA" id="ARBA00001164"/>
    </source>
</evidence>
<name>A0A9X4MDJ8_9BACT</name>
<dbReference type="GO" id="GO:0004640">
    <property type="term" value="F:phosphoribosylanthranilate isomerase activity"/>
    <property type="evidence" value="ECO:0007669"/>
    <property type="project" value="UniProtKB-UniRule"/>
</dbReference>
<comment type="similarity">
    <text evidence="3 10">Belongs to the TrpF family.</text>
</comment>
<evidence type="ECO:0000256" key="4">
    <source>
        <dbReference type="ARBA" id="ARBA00012572"/>
    </source>
</evidence>
<feature type="domain" description="N-(5'phosphoribosyl) anthranilate isomerase (PRAI)" evidence="11">
    <location>
        <begin position="8"/>
        <end position="202"/>
    </location>
</feature>
<evidence type="ECO:0000256" key="9">
    <source>
        <dbReference type="ARBA" id="ARBA00023235"/>
    </source>
</evidence>
<evidence type="ECO:0000256" key="5">
    <source>
        <dbReference type="ARBA" id="ARBA00022272"/>
    </source>
</evidence>
<dbReference type="PANTHER" id="PTHR42894:SF1">
    <property type="entry name" value="N-(5'-PHOSPHORIBOSYL)ANTHRANILATE ISOMERASE"/>
    <property type="match status" value="1"/>
</dbReference>
<keyword evidence="7 10" id="KW-0822">Tryptophan biosynthesis</keyword>